<feature type="transmembrane region" description="Helical" evidence="1">
    <location>
        <begin position="225"/>
        <end position="255"/>
    </location>
</feature>
<keyword evidence="1" id="KW-0472">Membrane</keyword>
<reference evidence="3" key="1">
    <citation type="journal article" date="2019" name="Int. J. Syst. Evol. Microbiol.">
        <title>The Global Catalogue of Microorganisms (GCM) 10K type strain sequencing project: providing services to taxonomists for standard genome sequencing and annotation.</title>
        <authorList>
            <consortium name="The Broad Institute Genomics Platform"/>
            <consortium name="The Broad Institute Genome Sequencing Center for Infectious Disease"/>
            <person name="Wu L."/>
            <person name="Ma J."/>
        </authorList>
    </citation>
    <scope>NUCLEOTIDE SEQUENCE [LARGE SCALE GENOMIC DNA]</scope>
    <source>
        <strain evidence="3">CG52</strain>
    </source>
</reference>
<dbReference type="RefSeq" id="WP_377395515.1">
    <property type="nucleotide sequence ID" value="NZ_JBHUEQ010000003.1"/>
</dbReference>
<keyword evidence="1" id="KW-0812">Transmembrane</keyword>
<feature type="transmembrane region" description="Helical" evidence="1">
    <location>
        <begin position="110"/>
        <end position="135"/>
    </location>
</feature>
<feature type="transmembrane region" description="Helical" evidence="1">
    <location>
        <begin position="71"/>
        <end position="90"/>
    </location>
</feature>
<evidence type="ECO:0000256" key="1">
    <source>
        <dbReference type="SAM" id="Phobius"/>
    </source>
</evidence>
<accession>A0ABW4LYM5</accession>
<sequence>MMHLILAELQKIGRQRSLFAAGFFIVPLFALIAKMLMQAVVFRRMGSMNSAEGIDLLATAAKSLSISGNSLAHLFFALGVASIFVVDYRYATWRHLIPRRSRAQLWLAKFIAAFLCLFLSMALVLAGDVALTGVVAMAGDGGLSFTVAPSSLTQFLLSLLTACLELLVLAALTSLLTILFRSSMASVLIVFVLSLSTVMIGAYLGPSPELWWIPGEVAGRMRDAIQTAGGAGFIGGAVVLLVWSTVLIGLSDVLFSVQELRNE</sequence>
<protein>
    <submittedName>
        <fullName evidence="2">ABC transporter permease</fullName>
    </submittedName>
</protein>
<feature type="transmembrane region" description="Helical" evidence="1">
    <location>
        <begin position="155"/>
        <end position="180"/>
    </location>
</feature>
<gene>
    <name evidence="2" type="ORF">ACFSE1_01495</name>
</gene>
<keyword evidence="3" id="KW-1185">Reference proteome</keyword>
<feature type="transmembrane region" description="Helical" evidence="1">
    <location>
        <begin position="21"/>
        <end position="42"/>
    </location>
</feature>
<dbReference type="Proteomes" id="UP001597322">
    <property type="component" value="Unassembled WGS sequence"/>
</dbReference>
<dbReference type="EMBL" id="JBHUEQ010000003">
    <property type="protein sequence ID" value="MFD1744124.1"/>
    <property type="molecule type" value="Genomic_DNA"/>
</dbReference>
<dbReference type="Pfam" id="PF12730">
    <property type="entry name" value="ABC2_membrane_4"/>
    <property type="match status" value="1"/>
</dbReference>
<feature type="transmembrane region" description="Helical" evidence="1">
    <location>
        <begin position="187"/>
        <end position="205"/>
    </location>
</feature>
<comment type="caution">
    <text evidence="2">The sequence shown here is derived from an EMBL/GenBank/DDBJ whole genome shotgun (WGS) entry which is preliminary data.</text>
</comment>
<evidence type="ECO:0000313" key="3">
    <source>
        <dbReference type="Proteomes" id="UP001597322"/>
    </source>
</evidence>
<evidence type="ECO:0000313" key="2">
    <source>
        <dbReference type="EMBL" id="MFD1744124.1"/>
    </source>
</evidence>
<name>A0ABW4LYM5_9HYPH</name>
<proteinExistence type="predicted"/>
<keyword evidence="1" id="KW-1133">Transmembrane helix</keyword>
<organism evidence="2 3">
    <name type="scientific">Rhizobium helianthi</name>
    <dbReference type="NCBI Taxonomy" id="1132695"/>
    <lineage>
        <taxon>Bacteria</taxon>
        <taxon>Pseudomonadati</taxon>
        <taxon>Pseudomonadota</taxon>
        <taxon>Alphaproteobacteria</taxon>
        <taxon>Hyphomicrobiales</taxon>
        <taxon>Rhizobiaceae</taxon>
        <taxon>Rhizobium/Agrobacterium group</taxon>
        <taxon>Rhizobium</taxon>
    </lineage>
</organism>